<dbReference type="STRING" id="157652.A0A371HHR0"/>
<sequence>MPLHHVQTQDRTKLRNNVPGFQPLICQFDELLLQEDGSDESCLTTEFGRSMNLGSTETWAGFGRFNHVSSSNTPIIMQRLNGPNQTFTNVEMGSLPTHDLQAAYVPSMSKHFHLMPHVLQNSPSRFGHQSVQRFTHGRPPQGAEWNQFKIQAPSSGFSSGGPRSPRNNSFTNSMTWGRRMNPPVSSMPPTSRTRKDYARID</sequence>
<name>A0A371HHR0_MUCPR</name>
<feature type="non-terminal residue" evidence="2">
    <location>
        <position position="1"/>
    </location>
</feature>
<feature type="compositionally biased region" description="Low complexity" evidence="1">
    <location>
        <begin position="153"/>
        <end position="166"/>
    </location>
</feature>
<protein>
    <submittedName>
        <fullName evidence="2">Uncharacterized protein</fullName>
    </submittedName>
</protein>
<comment type="caution">
    <text evidence="2">The sequence shown here is derived from an EMBL/GenBank/DDBJ whole genome shotgun (WGS) entry which is preliminary data.</text>
</comment>
<dbReference type="Proteomes" id="UP000257109">
    <property type="component" value="Unassembled WGS sequence"/>
</dbReference>
<reference evidence="2" key="1">
    <citation type="submission" date="2018-05" db="EMBL/GenBank/DDBJ databases">
        <title>Draft genome of Mucuna pruriens seed.</title>
        <authorList>
            <person name="Nnadi N.E."/>
            <person name="Vos R."/>
            <person name="Hasami M.H."/>
            <person name="Devisetty U.K."/>
            <person name="Aguiy J.C."/>
        </authorList>
    </citation>
    <scope>NUCLEOTIDE SEQUENCE [LARGE SCALE GENOMIC DNA]</scope>
    <source>
        <strain evidence="2">JCA_2017</strain>
    </source>
</reference>
<feature type="region of interest" description="Disordered" evidence="1">
    <location>
        <begin position="152"/>
        <end position="201"/>
    </location>
</feature>
<dbReference type="OrthoDB" id="1736261at2759"/>
<accession>A0A371HHR0</accession>
<organism evidence="2 3">
    <name type="scientific">Mucuna pruriens</name>
    <name type="common">Velvet bean</name>
    <name type="synonym">Dolichos pruriens</name>
    <dbReference type="NCBI Taxonomy" id="157652"/>
    <lineage>
        <taxon>Eukaryota</taxon>
        <taxon>Viridiplantae</taxon>
        <taxon>Streptophyta</taxon>
        <taxon>Embryophyta</taxon>
        <taxon>Tracheophyta</taxon>
        <taxon>Spermatophyta</taxon>
        <taxon>Magnoliopsida</taxon>
        <taxon>eudicotyledons</taxon>
        <taxon>Gunneridae</taxon>
        <taxon>Pentapetalae</taxon>
        <taxon>rosids</taxon>
        <taxon>fabids</taxon>
        <taxon>Fabales</taxon>
        <taxon>Fabaceae</taxon>
        <taxon>Papilionoideae</taxon>
        <taxon>50 kb inversion clade</taxon>
        <taxon>NPAAA clade</taxon>
        <taxon>indigoferoid/millettioid clade</taxon>
        <taxon>Phaseoleae</taxon>
        <taxon>Mucuna</taxon>
    </lineage>
</organism>
<dbReference type="AlphaFoldDB" id="A0A371HHR0"/>
<dbReference type="EMBL" id="QJKJ01002555">
    <property type="protein sequence ID" value="RDY02341.1"/>
    <property type="molecule type" value="Genomic_DNA"/>
</dbReference>
<proteinExistence type="predicted"/>
<evidence type="ECO:0000313" key="2">
    <source>
        <dbReference type="EMBL" id="RDY02341.1"/>
    </source>
</evidence>
<gene>
    <name evidence="2" type="ORF">CR513_14211</name>
</gene>
<evidence type="ECO:0000313" key="3">
    <source>
        <dbReference type="Proteomes" id="UP000257109"/>
    </source>
</evidence>
<evidence type="ECO:0000256" key="1">
    <source>
        <dbReference type="SAM" id="MobiDB-lite"/>
    </source>
</evidence>
<keyword evidence="3" id="KW-1185">Reference proteome</keyword>